<dbReference type="Proteomes" id="UP001138894">
    <property type="component" value="Unassembled WGS sequence"/>
</dbReference>
<proteinExistence type="predicted"/>
<evidence type="ECO:0000313" key="3">
    <source>
        <dbReference type="Proteomes" id="UP001138894"/>
    </source>
</evidence>
<keyword evidence="3" id="KW-1185">Reference proteome</keyword>
<feature type="signal peptide" evidence="1">
    <location>
        <begin position="1"/>
        <end position="21"/>
    </location>
</feature>
<dbReference type="AlphaFoldDB" id="A0A9X1F5C8"/>
<evidence type="ECO:0000256" key="1">
    <source>
        <dbReference type="SAM" id="SignalP"/>
    </source>
</evidence>
<gene>
    <name evidence="2" type="ORF">KCG49_00330</name>
</gene>
<organism evidence="2 3">
    <name type="scientific">Winogradskyella luteola</name>
    <dbReference type="NCBI Taxonomy" id="2828330"/>
    <lineage>
        <taxon>Bacteria</taxon>
        <taxon>Pseudomonadati</taxon>
        <taxon>Bacteroidota</taxon>
        <taxon>Flavobacteriia</taxon>
        <taxon>Flavobacteriales</taxon>
        <taxon>Flavobacteriaceae</taxon>
        <taxon>Winogradskyella</taxon>
    </lineage>
</organism>
<evidence type="ECO:0000313" key="2">
    <source>
        <dbReference type="EMBL" id="MBV7267632.1"/>
    </source>
</evidence>
<keyword evidence="1" id="KW-0732">Signal</keyword>
<comment type="caution">
    <text evidence="2">The sequence shown here is derived from an EMBL/GenBank/DDBJ whole genome shotgun (WGS) entry which is preliminary data.</text>
</comment>
<accession>A0A9X1F5C8</accession>
<reference evidence="2" key="1">
    <citation type="submission" date="2021-04" db="EMBL/GenBank/DDBJ databases">
        <authorList>
            <person name="Pira H."/>
            <person name="Risdian C."/>
            <person name="Wink J."/>
        </authorList>
    </citation>
    <scope>NUCLEOTIDE SEQUENCE</scope>
    <source>
        <strain evidence="2">WHY3</strain>
    </source>
</reference>
<dbReference type="EMBL" id="JAGSPD010000001">
    <property type="protein sequence ID" value="MBV7267632.1"/>
    <property type="molecule type" value="Genomic_DNA"/>
</dbReference>
<dbReference type="PROSITE" id="PS51257">
    <property type="entry name" value="PROKAR_LIPOPROTEIN"/>
    <property type="match status" value="1"/>
</dbReference>
<feature type="chain" id="PRO_5040900535" description="Lipocalin-like domain-containing protein" evidence="1">
    <location>
        <begin position="22"/>
        <end position="173"/>
    </location>
</feature>
<protein>
    <recommendedName>
        <fullName evidence="4">Lipocalin-like domain-containing protein</fullName>
    </recommendedName>
</protein>
<evidence type="ECO:0008006" key="4">
    <source>
        <dbReference type="Google" id="ProtNLM"/>
    </source>
</evidence>
<dbReference type="RefSeq" id="WP_218544191.1">
    <property type="nucleotide sequence ID" value="NZ_JAGSPD010000001.1"/>
</dbReference>
<sequence length="173" mass="19339">MKTKIQSLIFFVLCIAMSSCSSDDDGNTNLTPEGRWLVSSLLVESSFDFNGDGTTSRDLFEETPCYDGNFIEFFDDGDVIIDIDFTNVYVDINNEQAYQCQNGFGLTSTWTQDGNTITVENDDEQGDIVGTISGNTITVTILNGFEMELYDEVNDQHVGVTEDFTIIFTKFDE</sequence>
<name>A0A9X1F5C8_9FLAO</name>